<keyword evidence="2" id="KW-0812">Transmembrane</keyword>
<dbReference type="RefSeq" id="WP_004999645.1">
    <property type="nucleotide sequence ID" value="NZ_CH672427.1"/>
</dbReference>
<proteinExistence type="predicted"/>
<feature type="transmembrane region" description="Helical" evidence="2">
    <location>
        <begin position="371"/>
        <end position="390"/>
    </location>
</feature>
<organism evidence="3 4">
    <name type="scientific">Nitrococcus mobilis Nb-231</name>
    <dbReference type="NCBI Taxonomy" id="314278"/>
    <lineage>
        <taxon>Bacteria</taxon>
        <taxon>Pseudomonadati</taxon>
        <taxon>Pseudomonadota</taxon>
        <taxon>Gammaproteobacteria</taxon>
        <taxon>Chromatiales</taxon>
        <taxon>Ectothiorhodospiraceae</taxon>
        <taxon>Nitrococcus</taxon>
    </lineage>
</organism>
<reference evidence="3 4" key="1">
    <citation type="submission" date="2006-02" db="EMBL/GenBank/DDBJ databases">
        <authorList>
            <person name="Waterbury J."/>
            <person name="Ferriera S."/>
            <person name="Johnson J."/>
            <person name="Kravitz S."/>
            <person name="Halpern A."/>
            <person name="Remington K."/>
            <person name="Beeson K."/>
            <person name="Tran B."/>
            <person name="Rogers Y.-H."/>
            <person name="Friedman R."/>
            <person name="Venter J.C."/>
        </authorList>
    </citation>
    <scope>NUCLEOTIDE SEQUENCE [LARGE SCALE GENOMIC DNA]</scope>
    <source>
        <strain evidence="3 4">Nb-231</strain>
    </source>
</reference>
<name>A4BVC2_9GAMM</name>
<gene>
    <name evidence="3" type="ORF">NB231_02905</name>
</gene>
<keyword evidence="4" id="KW-1185">Reference proteome</keyword>
<dbReference type="Proteomes" id="UP000003374">
    <property type="component" value="Unassembled WGS sequence"/>
</dbReference>
<dbReference type="EMBL" id="AAOF01000025">
    <property type="protein sequence ID" value="EAR20307.1"/>
    <property type="molecule type" value="Genomic_DNA"/>
</dbReference>
<keyword evidence="2" id="KW-0472">Membrane</keyword>
<sequence length="452" mass="48959">MRLLDAVLAFSLTIAILATVVTTLIEGMLRAARLRKKNLVEVVKRLNDELKMGPLNLSPAERRKFAVSVIQNPLKTSVRERAKHANDASIEHYLQSTGRASTRGKPILRRVALTLAHLFWDPQRGPLYDKVSLEHVLRRLADTESVQRICREASEFAQTELNRLARKYEELVSAVSANFKRDTQLWSIAVGVLLAVGANIDGVRLLETYARDGNLAATLIERQDQLSSGQAYRDAAVAAPGTTEVHSATAPGDSDLGVGDPIPPGISAGSQPRNQENSGTGPQLGPFPQEVFRAHRQIIDLIALGIPIGWDLYPACGYRAPATHQSTTPIADDPYCQKLAAAQKTPPLATASIGKRIGYTAANDPIGVLQWFVKVIVTGLLIGLGAPFWFDVAKRLAQIRQAGNFENAAAEVRMSGKDANGDPAVRNRIVRAVVADAVATEHPVEPPLTSKP</sequence>
<keyword evidence="2" id="KW-1133">Transmembrane helix</keyword>
<dbReference type="eggNOG" id="ENOG5033EKZ">
    <property type="taxonomic scope" value="Bacteria"/>
</dbReference>
<protein>
    <submittedName>
        <fullName evidence="3">Uncharacterized protein</fullName>
    </submittedName>
</protein>
<dbReference type="OrthoDB" id="6286374at2"/>
<dbReference type="HOGENOM" id="CLU_605254_0_0_6"/>
<feature type="transmembrane region" description="Helical" evidence="2">
    <location>
        <begin position="6"/>
        <end position="29"/>
    </location>
</feature>
<accession>A4BVC2</accession>
<dbReference type="AlphaFoldDB" id="A4BVC2"/>
<evidence type="ECO:0000256" key="1">
    <source>
        <dbReference type="SAM" id="MobiDB-lite"/>
    </source>
</evidence>
<feature type="compositionally biased region" description="Polar residues" evidence="1">
    <location>
        <begin position="268"/>
        <end position="281"/>
    </location>
</feature>
<evidence type="ECO:0000256" key="2">
    <source>
        <dbReference type="SAM" id="Phobius"/>
    </source>
</evidence>
<feature type="region of interest" description="Disordered" evidence="1">
    <location>
        <begin position="237"/>
        <end position="287"/>
    </location>
</feature>
<evidence type="ECO:0000313" key="3">
    <source>
        <dbReference type="EMBL" id="EAR20307.1"/>
    </source>
</evidence>
<comment type="caution">
    <text evidence="3">The sequence shown here is derived from an EMBL/GenBank/DDBJ whole genome shotgun (WGS) entry which is preliminary data.</text>
</comment>
<evidence type="ECO:0000313" key="4">
    <source>
        <dbReference type="Proteomes" id="UP000003374"/>
    </source>
</evidence>